<dbReference type="InterPro" id="IPR050277">
    <property type="entry name" value="Sodium:Solute_Symporter"/>
</dbReference>
<evidence type="ECO:0000256" key="7">
    <source>
        <dbReference type="ARBA" id="ARBA00022989"/>
    </source>
</evidence>
<dbReference type="InterPro" id="IPR038377">
    <property type="entry name" value="Na/Glc_symporter_sf"/>
</dbReference>
<dbReference type="PROSITE" id="PS50283">
    <property type="entry name" value="NA_SOLUT_SYMP_3"/>
    <property type="match status" value="1"/>
</dbReference>
<evidence type="ECO:0000256" key="6">
    <source>
        <dbReference type="ARBA" id="ARBA00022847"/>
    </source>
</evidence>
<feature type="transmembrane region" description="Helical" evidence="11">
    <location>
        <begin position="48"/>
        <end position="70"/>
    </location>
</feature>
<feature type="transmembrane region" description="Helical" evidence="11">
    <location>
        <begin position="307"/>
        <end position="332"/>
    </location>
</feature>
<feature type="transmembrane region" description="Helical" evidence="11">
    <location>
        <begin position="152"/>
        <end position="173"/>
    </location>
</feature>
<accession>A0A4D4J818</accession>
<feature type="transmembrane region" description="Helical" evidence="11">
    <location>
        <begin position="6"/>
        <end position="27"/>
    </location>
</feature>
<keyword evidence="6" id="KW-0769">Symport</keyword>
<feature type="transmembrane region" description="Helical" evidence="11">
    <location>
        <begin position="344"/>
        <end position="368"/>
    </location>
</feature>
<feature type="transmembrane region" description="Helical" evidence="11">
    <location>
        <begin position="463"/>
        <end position="484"/>
    </location>
</feature>
<dbReference type="AlphaFoldDB" id="A0A4D4J818"/>
<dbReference type="GO" id="GO:0015293">
    <property type="term" value="F:symporter activity"/>
    <property type="evidence" value="ECO:0007669"/>
    <property type="project" value="UniProtKB-KW"/>
</dbReference>
<comment type="subcellular location">
    <subcellularLocation>
        <location evidence="1">Cell membrane</location>
        <topology evidence="1">Multi-pass membrane protein</topology>
    </subcellularLocation>
</comment>
<dbReference type="Pfam" id="PF00474">
    <property type="entry name" value="SSF"/>
    <property type="match status" value="2"/>
</dbReference>
<evidence type="ECO:0000256" key="4">
    <source>
        <dbReference type="ARBA" id="ARBA00022475"/>
    </source>
</evidence>
<dbReference type="PANTHER" id="PTHR48086:SF6">
    <property type="entry name" value="CATION_ACETATE SYMPORTER ACTP"/>
    <property type="match status" value="1"/>
</dbReference>
<dbReference type="Proteomes" id="UP000298860">
    <property type="component" value="Unassembled WGS sequence"/>
</dbReference>
<feature type="transmembrane region" description="Helical" evidence="11">
    <location>
        <begin position="524"/>
        <end position="542"/>
    </location>
</feature>
<gene>
    <name evidence="12" type="ORF">GTS_28030</name>
</gene>
<feature type="transmembrane region" description="Helical" evidence="11">
    <location>
        <begin position="76"/>
        <end position="98"/>
    </location>
</feature>
<feature type="region of interest" description="Disordered" evidence="10">
    <location>
        <begin position="581"/>
        <end position="601"/>
    </location>
</feature>
<reference evidence="13" key="1">
    <citation type="submission" date="2019-04" db="EMBL/GenBank/DDBJ databases">
        <title>Draft genome sequence of Pseudonocardiaceae bacterium SL3-2-4.</title>
        <authorList>
            <person name="Ningsih F."/>
            <person name="Yokota A."/>
            <person name="Sakai Y."/>
            <person name="Nanatani K."/>
            <person name="Yabe S."/>
            <person name="Oetari A."/>
            <person name="Sjamsuridzal W."/>
        </authorList>
    </citation>
    <scope>NUCLEOTIDE SEQUENCE [LARGE SCALE GENOMIC DNA]</scope>
    <source>
        <strain evidence="13">SL3-2-4</strain>
    </source>
</reference>
<organism evidence="12 13">
    <name type="scientific">Gandjariella thermophila</name>
    <dbReference type="NCBI Taxonomy" id="1931992"/>
    <lineage>
        <taxon>Bacteria</taxon>
        <taxon>Bacillati</taxon>
        <taxon>Actinomycetota</taxon>
        <taxon>Actinomycetes</taxon>
        <taxon>Pseudonocardiales</taxon>
        <taxon>Pseudonocardiaceae</taxon>
        <taxon>Gandjariella</taxon>
    </lineage>
</organism>
<dbReference type="Gene3D" id="1.20.1730.10">
    <property type="entry name" value="Sodium/glucose cotransporter"/>
    <property type="match status" value="1"/>
</dbReference>
<dbReference type="EMBL" id="BJFL01000012">
    <property type="protein sequence ID" value="GDY31170.1"/>
    <property type="molecule type" value="Genomic_DNA"/>
</dbReference>
<evidence type="ECO:0000256" key="11">
    <source>
        <dbReference type="SAM" id="Phobius"/>
    </source>
</evidence>
<evidence type="ECO:0000256" key="10">
    <source>
        <dbReference type="SAM" id="MobiDB-lite"/>
    </source>
</evidence>
<evidence type="ECO:0000256" key="1">
    <source>
        <dbReference type="ARBA" id="ARBA00004651"/>
    </source>
</evidence>
<keyword evidence="5 11" id="KW-0812">Transmembrane</keyword>
<feature type="transmembrane region" description="Helical" evidence="11">
    <location>
        <begin position="119"/>
        <end position="140"/>
    </location>
</feature>
<feature type="transmembrane region" description="Helical" evidence="11">
    <location>
        <begin position="185"/>
        <end position="204"/>
    </location>
</feature>
<feature type="transmembrane region" description="Helical" evidence="11">
    <location>
        <begin position="396"/>
        <end position="424"/>
    </location>
</feature>
<evidence type="ECO:0000256" key="2">
    <source>
        <dbReference type="ARBA" id="ARBA00006434"/>
    </source>
</evidence>
<keyword evidence="13" id="KW-1185">Reference proteome</keyword>
<keyword evidence="7 11" id="KW-1133">Transmembrane helix</keyword>
<dbReference type="PANTHER" id="PTHR48086">
    <property type="entry name" value="SODIUM/PROLINE SYMPORTER-RELATED"/>
    <property type="match status" value="1"/>
</dbReference>
<keyword evidence="4" id="KW-1003">Cell membrane</keyword>
<dbReference type="GO" id="GO:0006847">
    <property type="term" value="P:plasma membrane acetate transport"/>
    <property type="evidence" value="ECO:0007669"/>
    <property type="project" value="TreeGrafter"/>
</dbReference>
<feature type="transmembrane region" description="Helical" evidence="11">
    <location>
        <begin position="436"/>
        <end position="457"/>
    </location>
</feature>
<dbReference type="CDD" id="cd11480">
    <property type="entry name" value="SLC5sbd_u4"/>
    <property type="match status" value="1"/>
</dbReference>
<evidence type="ECO:0000256" key="3">
    <source>
        <dbReference type="ARBA" id="ARBA00022448"/>
    </source>
</evidence>
<proteinExistence type="inferred from homology"/>
<comment type="similarity">
    <text evidence="2 9">Belongs to the sodium:solute symporter (SSF) (TC 2.A.21) family.</text>
</comment>
<comment type="caution">
    <text evidence="12">The sequence shown here is derived from an EMBL/GenBank/DDBJ whole genome shotgun (WGS) entry which is preliminary data.</text>
</comment>
<protein>
    <submittedName>
        <fullName evidence="12">Cation acetate symporter</fullName>
    </submittedName>
</protein>
<evidence type="ECO:0000256" key="5">
    <source>
        <dbReference type="ARBA" id="ARBA00022692"/>
    </source>
</evidence>
<evidence type="ECO:0000256" key="8">
    <source>
        <dbReference type="ARBA" id="ARBA00023136"/>
    </source>
</evidence>
<evidence type="ECO:0000313" key="12">
    <source>
        <dbReference type="EMBL" id="GDY31170.1"/>
    </source>
</evidence>
<name>A0A4D4J818_9PSEU</name>
<sequence>MMGQSAWALGGIVIVAMLTFYLGWYSSRKAITTPDFLVARRTVRANQNAAAISGEYLSAASFLSVAGLVLKDGADALWYPIGFTAGYLALLLFVAAPLRRSGAYTLPDFAEARLGSTALRRLSTGFVVIIGLMYLVPQFQGAGLTLNAVSSVPAWVGAVVVAAVVMVNVLGGGMRAITVVQAFQYWVKLFAIALPAFVLFAVFFTDQPAKARPLSAAAPPSFTHATEVTVRSPVRLRVAEPVRLSATGAVDGAPANGPVYWGRGLHDVDRGTTLRFPAGASAPVVDGNPPTNALWLHPEAGGARSLFATYSLIFATFLGTMGLPHVLVRFYTNPDGRAARRTTLHVLWLLALFYAFPTVLGALSRLYLPQLLVTGQTDAAVLLLPNTMLPNVVGRLLGAIVAAGAFAAFLSTSSGLVVSLAGVLSTDVLPGRVRDFRVATLIAGSAALLLAVPMTSIDISRSVSLAFAVAASTFCPLLVLGIWWRGLTAAGAAAGMVVGGGLAVAAAVVTSVSSLTGGWASPLLYEPALVSVPVAFLTMVAVSKATSRRLPPDVGRIVLRLHAPDRLGFVKDRDVARFGSPADGRAATDGRHRLLRDRSHR</sequence>
<evidence type="ECO:0000313" key="13">
    <source>
        <dbReference type="Proteomes" id="UP000298860"/>
    </source>
</evidence>
<feature type="transmembrane region" description="Helical" evidence="11">
    <location>
        <begin position="491"/>
        <end position="512"/>
    </location>
</feature>
<keyword evidence="8 11" id="KW-0472">Membrane</keyword>
<evidence type="ECO:0000256" key="9">
    <source>
        <dbReference type="RuleBase" id="RU362091"/>
    </source>
</evidence>
<dbReference type="InterPro" id="IPR001734">
    <property type="entry name" value="Na/solute_symporter"/>
</dbReference>
<dbReference type="GO" id="GO:0015123">
    <property type="term" value="F:acetate transmembrane transporter activity"/>
    <property type="evidence" value="ECO:0007669"/>
    <property type="project" value="TreeGrafter"/>
</dbReference>
<keyword evidence="3" id="KW-0813">Transport</keyword>
<dbReference type="GO" id="GO:0005886">
    <property type="term" value="C:plasma membrane"/>
    <property type="evidence" value="ECO:0007669"/>
    <property type="project" value="UniProtKB-SubCell"/>
</dbReference>